<dbReference type="InterPro" id="IPR009880">
    <property type="entry name" value="Glyoxal_oxidase_N"/>
</dbReference>
<comment type="caution">
    <text evidence="5">The sequence shown here is derived from an EMBL/GenBank/DDBJ whole genome shotgun (WGS) entry which is preliminary data.</text>
</comment>
<feature type="compositionally biased region" description="Pro residues" evidence="2">
    <location>
        <begin position="263"/>
        <end position="272"/>
    </location>
</feature>
<protein>
    <submittedName>
        <fullName evidence="5">Uncharacterized protein</fullName>
    </submittedName>
</protein>
<dbReference type="InterPro" id="IPR015202">
    <property type="entry name" value="GO-like_E_set"/>
</dbReference>
<evidence type="ECO:0000313" key="6">
    <source>
        <dbReference type="Proteomes" id="UP000236333"/>
    </source>
</evidence>
<dbReference type="OrthoDB" id="2019572at2759"/>
<dbReference type="Gene3D" id="2.60.40.10">
    <property type="entry name" value="Immunoglobulins"/>
    <property type="match status" value="1"/>
</dbReference>
<keyword evidence="6" id="KW-1185">Reference proteome</keyword>
<dbReference type="InterPro" id="IPR014756">
    <property type="entry name" value="Ig_E-set"/>
</dbReference>
<dbReference type="InterPro" id="IPR037293">
    <property type="entry name" value="Gal_Oxidase_central_sf"/>
</dbReference>
<feature type="domain" description="Galactose oxidase-like Early set" evidence="4">
    <location>
        <begin position="413"/>
        <end position="512"/>
    </location>
</feature>
<evidence type="ECO:0000259" key="4">
    <source>
        <dbReference type="Pfam" id="PF09118"/>
    </source>
</evidence>
<accession>A0A2J8A246</accession>
<sequence length="524" mass="52572">MGRLATAAQPAAADGDDDIDRGLHAAAADTPDAAAAGGGPAFTCGPSGCSGCCTPGLAAACSAREGGASCHRPSGGLTGDSGAAGGSVAGDLRGSGVGLVEAAGRGAGAGGPGPAAAAAPVAAVAVGPAAGSGCTGGGGCGGGCRCGGRCTSGYVCASTPGRQHGRTGVHDPIRSGGRTSGRTSGDGTCGRSGRGVSWWALWALLAAASAVGAAGGRAAQLEESLLFLPAEATGGALLARTEALDPTFSDGVAALRALQQDSSPPPPPPPPPKMKKFRKAPPRAKPPAPQPPLPASAQLQPPPPPPPPATGLAGDSASGGESRANFPILFAELYDPEAEQGSRFSRLGTTRIARMYHSTACLTTNGTIIVAGCDRCYRFAVANGWDFDPSNTSKAEYRVEIFTPSYVFMVELRPTITFVQSGIMPYDALFTLSYSFPSPGLRLTRVVLVAPCSCTHSFNTHQRLLGLEVEVDSPDDGIIMVRGPPNINLAPPGMYMLFLVSGDVYSTAVWVTLPRPAPGEPGSV</sequence>
<evidence type="ECO:0000259" key="3">
    <source>
        <dbReference type="Pfam" id="PF07250"/>
    </source>
</evidence>
<dbReference type="AlphaFoldDB" id="A0A2J8A246"/>
<dbReference type="InterPro" id="IPR011043">
    <property type="entry name" value="Gal_Oxase/kelch_b-propeller"/>
</dbReference>
<organism evidence="5 6">
    <name type="scientific">Tetrabaena socialis</name>
    <dbReference type="NCBI Taxonomy" id="47790"/>
    <lineage>
        <taxon>Eukaryota</taxon>
        <taxon>Viridiplantae</taxon>
        <taxon>Chlorophyta</taxon>
        <taxon>core chlorophytes</taxon>
        <taxon>Chlorophyceae</taxon>
        <taxon>CS clade</taxon>
        <taxon>Chlamydomonadales</taxon>
        <taxon>Tetrabaenaceae</taxon>
        <taxon>Tetrabaena</taxon>
    </lineage>
</organism>
<dbReference type="SUPFAM" id="SSF81296">
    <property type="entry name" value="E set domains"/>
    <property type="match status" value="1"/>
</dbReference>
<proteinExistence type="predicted"/>
<dbReference type="InterPro" id="IPR013783">
    <property type="entry name" value="Ig-like_fold"/>
</dbReference>
<evidence type="ECO:0000313" key="5">
    <source>
        <dbReference type="EMBL" id="PNH06582.1"/>
    </source>
</evidence>
<feature type="region of interest" description="Disordered" evidence="2">
    <location>
        <begin position="162"/>
        <end position="190"/>
    </location>
</feature>
<feature type="compositionally biased region" description="Basic residues" evidence="2">
    <location>
        <begin position="273"/>
        <end position="282"/>
    </location>
</feature>
<dbReference type="PANTHER" id="PTHR32208">
    <property type="entry name" value="SECRETED PROTEIN-RELATED"/>
    <property type="match status" value="1"/>
</dbReference>
<gene>
    <name evidence="5" type="ORF">TSOC_007020</name>
</gene>
<dbReference type="Pfam" id="PF07250">
    <property type="entry name" value="Glyoxal_oxid_N"/>
    <property type="match status" value="1"/>
</dbReference>
<feature type="region of interest" description="Disordered" evidence="2">
    <location>
        <begin position="258"/>
        <end position="320"/>
    </location>
</feature>
<name>A0A2J8A246_9CHLO</name>
<dbReference type="EMBL" id="PGGS01000227">
    <property type="protein sequence ID" value="PNH06582.1"/>
    <property type="molecule type" value="Genomic_DNA"/>
</dbReference>
<dbReference type="Gene3D" id="2.130.10.80">
    <property type="entry name" value="Galactose oxidase/kelch, beta-propeller"/>
    <property type="match status" value="1"/>
</dbReference>
<dbReference type="PANTHER" id="PTHR32208:SF21">
    <property type="entry name" value="LOW QUALITY PROTEIN: ALDEHYDE OXIDASE GLOX-LIKE"/>
    <property type="match status" value="1"/>
</dbReference>
<reference evidence="5 6" key="1">
    <citation type="journal article" date="2017" name="Mol. Biol. Evol.">
        <title>The 4-celled Tetrabaena socialis nuclear genome reveals the essential components for genetic control of cell number at the origin of multicellularity in the volvocine lineage.</title>
        <authorList>
            <person name="Featherston J."/>
            <person name="Arakaki Y."/>
            <person name="Hanschen E.R."/>
            <person name="Ferris P.J."/>
            <person name="Michod R.E."/>
            <person name="Olson B.J.S.C."/>
            <person name="Nozaki H."/>
            <person name="Durand P.M."/>
        </authorList>
    </citation>
    <scope>NUCLEOTIDE SEQUENCE [LARGE SCALE GENOMIC DNA]</scope>
    <source>
        <strain evidence="5 6">NIES-571</strain>
    </source>
</reference>
<feature type="domain" description="Glyoxal oxidase N-terminal" evidence="3">
    <location>
        <begin position="320"/>
        <end position="406"/>
    </location>
</feature>
<dbReference type="SUPFAM" id="SSF50965">
    <property type="entry name" value="Galactose oxidase, central domain"/>
    <property type="match status" value="1"/>
</dbReference>
<feature type="compositionally biased region" description="Pro residues" evidence="2">
    <location>
        <begin position="283"/>
        <end position="309"/>
    </location>
</feature>
<keyword evidence="1" id="KW-0732">Signal</keyword>
<feature type="compositionally biased region" description="Low complexity" evidence="2">
    <location>
        <begin position="174"/>
        <end position="186"/>
    </location>
</feature>
<dbReference type="CDD" id="cd02851">
    <property type="entry name" value="E_set_GO_C"/>
    <property type="match status" value="1"/>
</dbReference>
<evidence type="ECO:0000256" key="1">
    <source>
        <dbReference type="ARBA" id="ARBA00022729"/>
    </source>
</evidence>
<dbReference type="Proteomes" id="UP000236333">
    <property type="component" value="Unassembled WGS sequence"/>
</dbReference>
<evidence type="ECO:0000256" key="2">
    <source>
        <dbReference type="SAM" id="MobiDB-lite"/>
    </source>
</evidence>
<dbReference type="Pfam" id="PF09118">
    <property type="entry name" value="GO-like_E_set"/>
    <property type="match status" value="1"/>
</dbReference>